<evidence type="ECO:0000256" key="1">
    <source>
        <dbReference type="SAM" id="MobiDB-lite"/>
    </source>
</evidence>
<dbReference type="Gene3D" id="3.90.226.10">
    <property type="entry name" value="2-enoyl-CoA Hydratase, Chain A, domain 1"/>
    <property type="match status" value="1"/>
</dbReference>
<dbReference type="OrthoDB" id="448450at2759"/>
<evidence type="ECO:0008006" key="4">
    <source>
        <dbReference type="Google" id="ProtNLM"/>
    </source>
</evidence>
<organism evidence="2 3">
    <name type="scientific">Lineolata rhizophorae</name>
    <dbReference type="NCBI Taxonomy" id="578093"/>
    <lineage>
        <taxon>Eukaryota</taxon>
        <taxon>Fungi</taxon>
        <taxon>Dikarya</taxon>
        <taxon>Ascomycota</taxon>
        <taxon>Pezizomycotina</taxon>
        <taxon>Dothideomycetes</taxon>
        <taxon>Dothideomycetes incertae sedis</taxon>
        <taxon>Lineolatales</taxon>
        <taxon>Lineolataceae</taxon>
        <taxon>Lineolata</taxon>
    </lineage>
</organism>
<dbReference type="AlphaFoldDB" id="A0A6A6NSG6"/>
<dbReference type="InterPro" id="IPR029045">
    <property type="entry name" value="ClpP/crotonase-like_dom_sf"/>
</dbReference>
<feature type="compositionally biased region" description="Basic residues" evidence="1">
    <location>
        <begin position="56"/>
        <end position="76"/>
    </location>
</feature>
<dbReference type="EMBL" id="MU001691">
    <property type="protein sequence ID" value="KAF2454508.1"/>
    <property type="molecule type" value="Genomic_DNA"/>
</dbReference>
<evidence type="ECO:0000313" key="3">
    <source>
        <dbReference type="Proteomes" id="UP000799766"/>
    </source>
</evidence>
<gene>
    <name evidence="2" type="ORF">BDY21DRAFT_416772</name>
</gene>
<feature type="region of interest" description="Disordered" evidence="1">
    <location>
        <begin position="44"/>
        <end position="81"/>
    </location>
</feature>
<protein>
    <recommendedName>
        <fullName evidence="4">ClpP/crotonase-like domain-containing protein</fullName>
    </recommendedName>
</protein>
<dbReference type="Proteomes" id="UP000799766">
    <property type="component" value="Unassembled WGS sequence"/>
</dbReference>
<dbReference type="SUPFAM" id="SSF52096">
    <property type="entry name" value="ClpP/crotonase"/>
    <property type="match status" value="1"/>
</dbReference>
<sequence>MTDEEITLEYRGRIAIITLNRPQTLNALTHDHYFRLARCCTSLPPSPATLTPRAPTQRRRRPRRARPGALARHRPPPLRPQLLGGLAGPNPHTTRAFHAHPTALAAALNGPAGGTRANEALLRSRRVPVGELVGAGCVNGVFDAGGQGESGRFVDLVLREVEERLGPHLNQESVLAIKALIKAPEMDILDRQGVKEVFAGLDRFLKGVPQEEFMKIASGEKKHKL</sequence>
<keyword evidence="3" id="KW-1185">Reference proteome</keyword>
<dbReference type="Gene3D" id="3.30.300.220">
    <property type="match status" value="1"/>
</dbReference>
<reference evidence="2" key="1">
    <citation type="journal article" date="2020" name="Stud. Mycol.">
        <title>101 Dothideomycetes genomes: a test case for predicting lifestyles and emergence of pathogens.</title>
        <authorList>
            <person name="Haridas S."/>
            <person name="Albert R."/>
            <person name="Binder M."/>
            <person name="Bloem J."/>
            <person name="Labutti K."/>
            <person name="Salamov A."/>
            <person name="Andreopoulos B."/>
            <person name="Baker S."/>
            <person name="Barry K."/>
            <person name="Bills G."/>
            <person name="Bluhm B."/>
            <person name="Cannon C."/>
            <person name="Castanera R."/>
            <person name="Culley D."/>
            <person name="Daum C."/>
            <person name="Ezra D."/>
            <person name="Gonzalez J."/>
            <person name="Henrissat B."/>
            <person name="Kuo A."/>
            <person name="Liang C."/>
            <person name="Lipzen A."/>
            <person name="Lutzoni F."/>
            <person name="Magnuson J."/>
            <person name="Mondo S."/>
            <person name="Nolan M."/>
            <person name="Ohm R."/>
            <person name="Pangilinan J."/>
            <person name="Park H.-J."/>
            <person name="Ramirez L."/>
            <person name="Alfaro M."/>
            <person name="Sun H."/>
            <person name="Tritt A."/>
            <person name="Yoshinaga Y."/>
            <person name="Zwiers L.-H."/>
            <person name="Turgeon B."/>
            <person name="Goodwin S."/>
            <person name="Spatafora J."/>
            <person name="Crous P."/>
            <person name="Grigoriev I."/>
        </authorList>
    </citation>
    <scope>NUCLEOTIDE SEQUENCE</scope>
    <source>
        <strain evidence="2">ATCC 16933</strain>
    </source>
</reference>
<proteinExistence type="predicted"/>
<evidence type="ECO:0000313" key="2">
    <source>
        <dbReference type="EMBL" id="KAF2454508.1"/>
    </source>
</evidence>
<name>A0A6A6NSG6_9PEZI</name>
<accession>A0A6A6NSG6</accession>